<evidence type="ECO:0000256" key="3">
    <source>
        <dbReference type="ARBA" id="ARBA00022692"/>
    </source>
</evidence>
<feature type="transmembrane region" description="Helical" evidence="6">
    <location>
        <begin position="118"/>
        <end position="137"/>
    </location>
</feature>
<evidence type="ECO:0000256" key="4">
    <source>
        <dbReference type="ARBA" id="ARBA00022989"/>
    </source>
</evidence>
<keyword evidence="8" id="KW-1185">Reference proteome</keyword>
<feature type="transmembrane region" description="Helical" evidence="6">
    <location>
        <begin position="288"/>
        <end position="307"/>
    </location>
</feature>
<protein>
    <submittedName>
        <fullName evidence="7">Branched-chain amino acid ABC transporter permease</fullName>
    </submittedName>
</protein>
<dbReference type="PANTHER" id="PTHR30482">
    <property type="entry name" value="HIGH-AFFINITY BRANCHED-CHAIN AMINO ACID TRANSPORT SYSTEM PERMEASE"/>
    <property type="match status" value="1"/>
</dbReference>
<evidence type="ECO:0000256" key="2">
    <source>
        <dbReference type="ARBA" id="ARBA00022475"/>
    </source>
</evidence>
<feature type="transmembrane region" description="Helical" evidence="6">
    <location>
        <begin position="170"/>
        <end position="189"/>
    </location>
</feature>
<dbReference type="GO" id="GO:0005886">
    <property type="term" value="C:plasma membrane"/>
    <property type="evidence" value="ECO:0007669"/>
    <property type="project" value="UniProtKB-SubCell"/>
</dbReference>
<comment type="caution">
    <text evidence="7">The sequence shown here is derived from an EMBL/GenBank/DDBJ whole genome shotgun (WGS) entry which is preliminary data.</text>
</comment>
<feature type="transmembrane region" description="Helical" evidence="6">
    <location>
        <begin position="256"/>
        <end position="281"/>
    </location>
</feature>
<dbReference type="Proteomes" id="UP000287447">
    <property type="component" value="Unassembled WGS sequence"/>
</dbReference>
<keyword evidence="5 6" id="KW-0472">Membrane</keyword>
<evidence type="ECO:0000256" key="1">
    <source>
        <dbReference type="ARBA" id="ARBA00004651"/>
    </source>
</evidence>
<evidence type="ECO:0000256" key="6">
    <source>
        <dbReference type="SAM" id="Phobius"/>
    </source>
</evidence>
<dbReference type="AlphaFoldDB" id="A0A437QHF0"/>
<keyword evidence="4 6" id="KW-1133">Transmembrane helix</keyword>
<evidence type="ECO:0000313" key="7">
    <source>
        <dbReference type="EMBL" id="RVU33981.1"/>
    </source>
</evidence>
<dbReference type="InterPro" id="IPR001851">
    <property type="entry name" value="ABC_transp_permease"/>
</dbReference>
<dbReference type="InterPro" id="IPR043428">
    <property type="entry name" value="LivM-like"/>
</dbReference>
<evidence type="ECO:0000313" key="8">
    <source>
        <dbReference type="Proteomes" id="UP000287447"/>
    </source>
</evidence>
<reference evidence="8" key="1">
    <citation type="submission" date="2019-01" db="EMBL/GenBank/DDBJ databases">
        <title>Gri0909 isolated from a small marine red alga.</title>
        <authorList>
            <person name="Kim J."/>
            <person name="Jeong S.E."/>
            <person name="Jeon C.O."/>
        </authorList>
    </citation>
    <scope>NUCLEOTIDE SEQUENCE [LARGE SCALE GENOMIC DNA]</scope>
    <source>
        <strain evidence="8">Gri0909</strain>
    </source>
</reference>
<dbReference type="EMBL" id="SADE01000004">
    <property type="protein sequence ID" value="RVU33981.1"/>
    <property type="molecule type" value="Genomic_DNA"/>
</dbReference>
<evidence type="ECO:0000256" key="5">
    <source>
        <dbReference type="ARBA" id="ARBA00023136"/>
    </source>
</evidence>
<feature type="transmembrane region" description="Helical" evidence="6">
    <location>
        <begin position="64"/>
        <end position="81"/>
    </location>
</feature>
<dbReference type="CDD" id="cd06581">
    <property type="entry name" value="TM_PBP1_LivM_like"/>
    <property type="match status" value="1"/>
</dbReference>
<proteinExistence type="predicted"/>
<feature type="transmembrane region" description="Helical" evidence="6">
    <location>
        <begin position="210"/>
        <end position="236"/>
    </location>
</feature>
<feature type="transmembrane region" description="Helical" evidence="6">
    <location>
        <begin position="12"/>
        <end position="30"/>
    </location>
</feature>
<name>A0A437QHF0_9PROT</name>
<sequence>MDYPTKQTKAWVTPQIVVAIVLFGTMPLWIEAVGLYQYLGVEVIIWMIFALGYNLLLGYTGLPSFGHGAFFGIGAYAYGLAQFEVWPNLWFCLAAAVVVTAAFGAATALFLSHRRGIYFALMSIAFGQIFFFIASKWTDVTGGEDGLLDIQRLPVEFGAMSLSTRSNVELYYLCFALFCVLVILLWRLTNSPYGRVLRAIKQNEMRVSFIGYKVSVIKWSVFTLSTAIAGLAGGLFAMAQEGAYINIMSLQWSGTIVLMVLIGGGFVSFWGPVLGVILYFVARDVLGAYTEAWLLWFGLMFMLLVMFKPEGLAGMWRDLLGTLVTRKAEPKGNPAKVEG</sequence>
<dbReference type="GO" id="GO:0015658">
    <property type="term" value="F:branched-chain amino acid transmembrane transporter activity"/>
    <property type="evidence" value="ECO:0007669"/>
    <property type="project" value="InterPro"/>
</dbReference>
<accession>A0A437QHF0</accession>
<dbReference type="OrthoDB" id="9804361at2"/>
<organism evidence="7 8">
    <name type="scientific">Hwanghaeella grinnelliae</name>
    <dbReference type="NCBI Taxonomy" id="2500179"/>
    <lineage>
        <taxon>Bacteria</taxon>
        <taxon>Pseudomonadati</taxon>
        <taxon>Pseudomonadota</taxon>
        <taxon>Alphaproteobacteria</taxon>
        <taxon>Rhodospirillales</taxon>
        <taxon>Rhodospirillaceae</taxon>
        <taxon>Hwanghaeella</taxon>
    </lineage>
</organism>
<comment type="subcellular location">
    <subcellularLocation>
        <location evidence="1">Cell membrane</location>
        <topology evidence="1">Multi-pass membrane protein</topology>
    </subcellularLocation>
</comment>
<keyword evidence="2" id="KW-1003">Cell membrane</keyword>
<gene>
    <name evidence="7" type="ORF">EOI86_22920</name>
</gene>
<feature type="transmembrane region" description="Helical" evidence="6">
    <location>
        <begin position="87"/>
        <end position="111"/>
    </location>
</feature>
<keyword evidence="3 6" id="KW-0812">Transmembrane</keyword>
<dbReference type="RefSeq" id="WP_127768011.1">
    <property type="nucleotide sequence ID" value="NZ_SADE01000004.1"/>
</dbReference>
<dbReference type="Pfam" id="PF02653">
    <property type="entry name" value="BPD_transp_2"/>
    <property type="match status" value="1"/>
</dbReference>
<feature type="transmembrane region" description="Helical" evidence="6">
    <location>
        <begin position="36"/>
        <end position="57"/>
    </location>
</feature>
<dbReference type="PANTHER" id="PTHR30482:SF17">
    <property type="entry name" value="ABC TRANSPORTER ATP-BINDING PROTEIN"/>
    <property type="match status" value="1"/>
</dbReference>